<evidence type="ECO:0000313" key="7">
    <source>
        <dbReference type="EMBL" id="POO01820.1"/>
    </source>
</evidence>
<dbReference type="GO" id="GO:0035251">
    <property type="term" value="F:UDP-glucosyltransferase activity"/>
    <property type="evidence" value="ECO:0007669"/>
    <property type="project" value="TreeGrafter"/>
</dbReference>
<dbReference type="InterPro" id="IPR058980">
    <property type="entry name" value="Glyco_transf_N"/>
</dbReference>
<gene>
    <name evidence="7" type="ORF">TorRG33x02_025970</name>
</gene>
<dbReference type="PANTHER" id="PTHR48047:SF182">
    <property type="entry name" value="GLYCOSYLTRANSFERASE"/>
    <property type="match status" value="1"/>
</dbReference>
<evidence type="ECO:0000259" key="6">
    <source>
        <dbReference type="Pfam" id="PF26168"/>
    </source>
</evidence>
<organism evidence="7 8">
    <name type="scientific">Trema orientale</name>
    <name type="common">Charcoal tree</name>
    <name type="synonym">Celtis orientalis</name>
    <dbReference type="NCBI Taxonomy" id="63057"/>
    <lineage>
        <taxon>Eukaryota</taxon>
        <taxon>Viridiplantae</taxon>
        <taxon>Streptophyta</taxon>
        <taxon>Embryophyta</taxon>
        <taxon>Tracheophyta</taxon>
        <taxon>Spermatophyta</taxon>
        <taxon>Magnoliopsida</taxon>
        <taxon>eudicotyledons</taxon>
        <taxon>Gunneridae</taxon>
        <taxon>Pentapetalae</taxon>
        <taxon>rosids</taxon>
        <taxon>fabids</taxon>
        <taxon>Rosales</taxon>
        <taxon>Cannabaceae</taxon>
        <taxon>Trema</taxon>
    </lineage>
</organism>
<evidence type="ECO:0000256" key="4">
    <source>
        <dbReference type="RuleBase" id="RU003718"/>
    </source>
</evidence>
<dbReference type="Gene3D" id="3.40.50.2000">
    <property type="entry name" value="Glycogen Phosphorylase B"/>
    <property type="match status" value="2"/>
</dbReference>
<dbReference type="FunFam" id="3.40.50.2000:FF:000071">
    <property type="entry name" value="Glycosyltransferase"/>
    <property type="match status" value="1"/>
</dbReference>
<dbReference type="Pfam" id="PF00201">
    <property type="entry name" value="UDPGT"/>
    <property type="match status" value="1"/>
</dbReference>
<protein>
    <recommendedName>
        <fullName evidence="5">Glycosyltransferase</fullName>
        <ecNumber evidence="5">2.4.1.-</ecNumber>
    </recommendedName>
</protein>
<dbReference type="CDD" id="cd03784">
    <property type="entry name" value="GT1_Gtf-like"/>
    <property type="match status" value="1"/>
</dbReference>
<dbReference type="InParanoid" id="A0A2P5FVJ9"/>
<dbReference type="SUPFAM" id="SSF53756">
    <property type="entry name" value="UDP-Glycosyltransferase/glycogen phosphorylase"/>
    <property type="match status" value="1"/>
</dbReference>
<keyword evidence="2 4" id="KW-0328">Glycosyltransferase</keyword>
<dbReference type="AlphaFoldDB" id="A0A2P5FVJ9"/>
<dbReference type="InterPro" id="IPR002213">
    <property type="entry name" value="UDP_glucos_trans"/>
</dbReference>
<evidence type="ECO:0000256" key="3">
    <source>
        <dbReference type="ARBA" id="ARBA00022679"/>
    </source>
</evidence>
<dbReference type="EC" id="2.4.1.-" evidence="5"/>
<keyword evidence="8" id="KW-1185">Reference proteome</keyword>
<evidence type="ECO:0000313" key="8">
    <source>
        <dbReference type="Proteomes" id="UP000237000"/>
    </source>
</evidence>
<feature type="domain" description="Glycosyltransferase N-terminal" evidence="6">
    <location>
        <begin position="10"/>
        <end position="253"/>
    </location>
</feature>
<dbReference type="Proteomes" id="UP000237000">
    <property type="component" value="Unassembled WGS sequence"/>
</dbReference>
<dbReference type="PROSITE" id="PS00375">
    <property type="entry name" value="UDPGT"/>
    <property type="match status" value="1"/>
</dbReference>
<name>A0A2P5FVJ9_TREOI</name>
<proteinExistence type="inferred from homology"/>
<dbReference type="Pfam" id="PF26168">
    <property type="entry name" value="Glyco_transf_N"/>
    <property type="match status" value="1"/>
</dbReference>
<dbReference type="FunFam" id="3.40.50.2000:FF:000047">
    <property type="entry name" value="Glycosyltransferase"/>
    <property type="match status" value="1"/>
</dbReference>
<accession>A0A2P5FVJ9</accession>
<evidence type="ECO:0000256" key="1">
    <source>
        <dbReference type="ARBA" id="ARBA00009995"/>
    </source>
</evidence>
<dbReference type="EMBL" id="JXTC01000007">
    <property type="protein sequence ID" value="POO01820.1"/>
    <property type="molecule type" value="Genomic_DNA"/>
</dbReference>
<evidence type="ECO:0000256" key="2">
    <source>
        <dbReference type="ARBA" id="ARBA00022676"/>
    </source>
</evidence>
<dbReference type="PANTHER" id="PTHR48047">
    <property type="entry name" value="GLYCOSYLTRANSFERASE"/>
    <property type="match status" value="1"/>
</dbReference>
<dbReference type="OrthoDB" id="5835829at2759"/>
<dbReference type="STRING" id="63057.A0A2P5FVJ9"/>
<sequence length="497" mass="55648">MDTQPQKSPVHFVMLPLGAQGHLIPMIDIARVLARRINVIVTIVTTPRNTARFNSIIQRDIQSGLPIRVSQLQFPHAEAGLPEGSESLDTLPSPTFLKNYMHALSLLQQPLEKILQELNPNPSCMVSDKHIIWAAETAQKFRIPRALFDGMSCFARLFDHMLYTSKAHESVSDLSKPFLVPGLPDRVELSRAQLPGSFNPGLDQVLNDMRNKVKEAEQGAFGVLINSFEELEGEYVKTHREKSGEKVWCIGPVSLCNKDDLDKTQRGNDNYNASNDRDKDSLFTWLDSWGQGSVVYACLGSLNRLRPPQLAELGLALEASKRPFVWVIRGANKGEEFEEWLKEDGFEERTRGQGFLIRGWAPQVLILSHPAIGAFLTHCGWNSTLEGVCAGVPMVTWPLFAEQFYNEKFIVQVKEIGVRVGAEVVVHLGEEEGFGGLVKRDQIREAIDKVMDEGKEGDERRERARKLAKAAKEAVDEGGSSYMNITLLLDDIMRNIC</sequence>
<comment type="caution">
    <text evidence="7">The sequence shown here is derived from an EMBL/GenBank/DDBJ whole genome shotgun (WGS) entry which is preliminary data.</text>
</comment>
<comment type="similarity">
    <text evidence="1 4">Belongs to the UDP-glycosyltransferase family.</text>
</comment>
<evidence type="ECO:0000256" key="5">
    <source>
        <dbReference type="RuleBase" id="RU362057"/>
    </source>
</evidence>
<dbReference type="InterPro" id="IPR035595">
    <property type="entry name" value="UDP_glycos_trans_CS"/>
</dbReference>
<reference evidence="8" key="1">
    <citation type="submission" date="2016-06" db="EMBL/GenBank/DDBJ databases">
        <title>Parallel loss of symbiosis genes in relatives of nitrogen-fixing non-legume Parasponia.</title>
        <authorList>
            <person name="Van Velzen R."/>
            <person name="Holmer R."/>
            <person name="Bu F."/>
            <person name="Rutten L."/>
            <person name="Van Zeijl A."/>
            <person name="Liu W."/>
            <person name="Santuari L."/>
            <person name="Cao Q."/>
            <person name="Sharma T."/>
            <person name="Shen D."/>
            <person name="Roswanjaya Y."/>
            <person name="Wardhani T."/>
            <person name="Kalhor M.S."/>
            <person name="Jansen J."/>
            <person name="Van den Hoogen J."/>
            <person name="Gungor B."/>
            <person name="Hartog M."/>
            <person name="Hontelez J."/>
            <person name="Verver J."/>
            <person name="Yang W.-C."/>
            <person name="Schijlen E."/>
            <person name="Repin R."/>
            <person name="Schilthuizen M."/>
            <person name="Schranz E."/>
            <person name="Heidstra R."/>
            <person name="Miyata K."/>
            <person name="Fedorova E."/>
            <person name="Kohlen W."/>
            <person name="Bisseling T."/>
            <person name="Smit S."/>
            <person name="Geurts R."/>
        </authorList>
    </citation>
    <scope>NUCLEOTIDE SEQUENCE [LARGE SCALE GENOMIC DNA]</scope>
    <source>
        <strain evidence="8">cv. RG33-2</strain>
    </source>
</reference>
<keyword evidence="3 4" id="KW-0808">Transferase</keyword>